<accession>A0A6L6GED1</accession>
<dbReference type="RefSeq" id="WP_154771904.1">
    <property type="nucleotide sequence ID" value="NZ_JAXHPP010000028.1"/>
</dbReference>
<gene>
    <name evidence="2" type="ORF">GIX10_02130</name>
</gene>
<dbReference type="EMBL" id="WLYL01000004">
    <property type="protein sequence ID" value="MTD10254.1"/>
    <property type="molecule type" value="Genomic_DNA"/>
</dbReference>
<dbReference type="Pfam" id="PF10881">
    <property type="entry name" value="DUF2726"/>
    <property type="match status" value="1"/>
</dbReference>
<name>A0A6L6GED1_9GAMM</name>
<comment type="caution">
    <text evidence="2">The sequence shown here is derived from an EMBL/GenBank/DDBJ whole genome shotgun (WGS) entry which is preliminary data.</text>
</comment>
<evidence type="ECO:0000313" key="2">
    <source>
        <dbReference type="EMBL" id="MTD10254.1"/>
    </source>
</evidence>
<dbReference type="AlphaFoldDB" id="A0A6L6GED1"/>
<evidence type="ECO:0000259" key="1">
    <source>
        <dbReference type="Pfam" id="PF10881"/>
    </source>
</evidence>
<dbReference type="InterPro" id="IPR024402">
    <property type="entry name" value="DUF2726"/>
</dbReference>
<organism evidence="2 3">
    <name type="scientific">Acinetobacter faecalis</name>
    <dbReference type="NCBI Taxonomy" id="2665161"/>
    <lineage>
        <taxon>Bacteria</taxon>
        <taxon>Pseudomonadati</taxon>
        <taxon>Pseudomonadota</taxon>
        <taxon>Gammaproteobacteria</taxon>
        <taxon>Moraxellales</taxon>
        <taxon>Moraxellaceae</taxon>
        <taxon>Acinetobacter</taxon>
    </lineage>
</organism>
<dbReference type="Proteomes" id="UP000473854">
    <property type="component" value="Unassembled WGS sequence"/>
</dbReference>
<feature type="domain" description="DUF2726" evidence="1">
    <location>
        <begin position="37"/>
        <end position="125"/>
    </location>
</feature>
<reference evidence="2 3" key="1">
    <citation type="submission" date="2019-11" db="EMBL/GenBank/DDBJ databases">
        <authorList>
            <person name="An D."/>
        </authorList>
    </citation>
    <scope>NUCLEOTIDE SEQUENCE [LARGE SCALE GENOMIC DNA]</scope>
    <source>
        <strain evidence="2 3">YIM 103518</strain>
    </source>
</reference>
<protein>
    <submittedName>
        <fullName evidence="2">DUF2726 domain-containing protein</fullName>
    </submittedName>
</protein>
<proteinExistence type="predicted"/>
<sequence length="178" mass="20542">MVIYFLMGALLLALIVFLAVKNLRSGVKPHDSALKQRAIFNISEQLTFARLKQALPKYTVLAQVSFDSLLTTKFYHTRSKYRNMTADFVVLGQQNEVIAIIVLEDYHATKKHKDVVYQEKILKMAGYRVFYFDGVPNLEHIKDEFRVLDDSELFVQDIASKKYEFYAGKPSSHLKLTN</sequence>
<evidence type="ECO:0000313" key="3">
    <source>
        <dbReference type="Proteomes" id="UP000473854"/>
    </source>
</evidence>